<keyword evidence="1" id="KW-0812">Transmembrane</keyword>
<keyword evidence="3" id="KW-1185">Reference proteome</keyword>
<dbReference type="EMBL" id="JABBFX010000001">
    <property type="protein sequence ID" value="NML43305.1"/>
    <property type="molecule type" value="Genomic_DNA"/>
</dbReference>
<accession>A0A848GXI7</accession>
<organism evidence="2 3">
    <name type="scientific">Ramlibacter agri</name>
    <dbReference type="NCBI Taxonomy" id="2728837"/>
    <lineage>
        <taxon>Bacteria</taxon>
        <taxon>Pseudomonadati</taxon>
        <taxon>Pseudomonadota</taxon>
        <taxon>Betaproteobacteria</taxon>
        <taxon>Burkholderiales</taxon>
        <taxon>Comamonadaceae</taxon>
        <taxon>Ramlibacter</taxon>
    </lineage>
</organism>
<reference evidence="2 3" key="1">
    <citation type="submission" date="2020-04" db="EMBL/GenBank/DDBJ databases">
        <title>Ramlibacter sp. G-1-2-2 isolated from soil.</title>
        <authorList>
            <person name="Dahal R.H."/>
        </authorList>
    </citation>
    <scope>NUCLEOTIDE SEQUENCE [LARGE SCALE GENOMIC DNA]</scope>
    <source>
        <strain evidence="2 3">G-1-2-2</strain>
    </source>
</reference>
<dbReference type="AlphaFoldDB" id="A0A848GXI7"/>
<dbReference type="Proteomes" id="UP000541185">
    <property type="component" value="Unassembled WGS sequence"/>
</dbReference>
<dbReference type="RefSeq" id="WP_169416339.1">
    <property type="nucleotide sequence ID" value="NZ_JABBFX010000001.1"/>
</dbReference>
<evidence type="ECO:0000313" key="3">
    <source>
        <dbReference type="Proteomes" id="UP000541185"/>
    </source>
</evidence>
<comment type="caution">
    <text evidence="2">The sequence shown here is derived from an EMBL/GenBank/DDBJ whole genome shotgun (WGS) entry which is preliminary data.</text>
</comment>
<proteinExistence type="predicted"/>
<evidence type="ECO:0000256" key="1">
    <source>
        <dbReference type="SAM" id="Phobius"/>
    </source>
</evidence>
<keyword evidence="1" id="KW-1133">Transmembrane helix</keyword>
<keyword evidence="1" id="KW-0472">Membrane</keyword>
<feature type="transmembrane region" description="Helical" evidence="1">
    <location>
        <begin position="93"/>
        <end position="115"/>
    </location>
</feature>
<name>A0A848GXI7_9BURK</name>
<evidence type="ECO:0000313" key="2">
    <source>
        <dbReference type="EMBL" id="NML43305.1"/>
    </source>
</evidence>
<protein>
    <submittedName>
        <fullName evidence="2">DUF456 domain-containing protein</fullName>
    </submittedName>
</protein>
<gene>
    <name evidence="2" type="ORF">HHL11_06050</name>
</gene>
<sequence>MPDISPYDINSGRTFIPQCVQDHRFHDHGVVYGKSGDLWWAVIDPRRHPLCVWKRSGNADDDYARSARALSAAVFTNGPMMDKFSKWEVRKAFALQMLFDGINWAVIGAVVGFFLGGPWGALIGGLAGAVFGFFIGYEAAKEAVFKDWVPFGRVHGTTHSVDDVGRGFGGLVYLGRTGSTLDTYAVGDGNPPQMLEVIGGTIPIVRHFFPTSATKGAANYYESFESLSQRAGLVAWGIVPIDVDPAGVEVPRSSDGTPANISERVMLKRADFGDADLSVPGSNEAFQGVLVCVGNAGTAFMATAGATLAHIGTRDAVALDGSDSVMMGDYAEMMLREPPAAKQLIQKYGFYTQ</sequence>